<gene>
    <name evidence="2" type="ORF">PVT68_02230</name>
</gene>
<name>A0ABY8NDY2_9GAMM</name>
<protein>
    <recommendedName>
        <fullName evidence="4">Zinc-finger domain-containing protein</fullName>
    </recommendedName>
</protein>
<dbReference type="EMBL" id="CP118605">
    <property type="protein sequence ID" value="WGL17130.1"/>
    <property type="molecule type" value="Genomic_DNA"/>
</dbReference>
<accession>A0ABY8NDY2</accession>
<proteinExistence type="predicted"/>
<evidence type="ECO:0000256" key="1">
    <source>
        <dbReference type="SAM" id="MobiDB-lite"/>
    </source>
</evidence>
<feature type="compositionally biased region" description="Basic and acidic residues" evidence="1">
    <location>
        <begin position="41"/>
        <end position="53"/>
    </location>
</feature>
<keyword evidence="3" id="KW-1185">Reference proteome</keyword>
<reference evidence="2 3" key="1">
    <citation type="submission" date="2023-02" db="EMBL/GenBank/DDBJ databases">
        <title>Description and genomic characterization of Microbulbifer bruguierae sp. nov., isolated from the sediment of mangrove plant Bruguiera sexangula.</title>
        <authorList>
            <person name="Long M."/>
        </authorList>
    </citation>
    <scope>NUCLEOTIDE SEQUENCE [LARGE SCALE GENOMIC DNA]</scope>
    <source>
        <strain evidence="2 3">H12</strain>
    </source>
</reference>
<evidence type="ECO:0000313" key="2">
    <source>
        <dbReference type="EMBL" id="WGL17130.1"/>
    </source>
</evidence>
<sequence>MSRKEQMALKIHIMVCRGCRNFGDQMTALRSFSKSYSKARASTDHNAGDKNEP</sequence>
<evidence type="ECO:0000313" key="3">
    <source>
        <dbReference type="Proteomes" id="UP001236500"/>
    </source>
</evidence>
<evidence type="ECO:0008006" key="4">
    <source>
        <dbReference type="Google" id="ProtNLM"/>
    </source>
</evidence>
<dbReference type="Proteomes" id="UP001236500">
    <property type="component" value="Chromosome"/>
</dbReference>
<feature type="region of interest" description="Disordered" evidence="1">
    <location>
        <begin position="34"/>
        <end position="53"/>
    </location>
</feature>
<organism evidence="2 3">
    <name type="scientific">Microbulbifer bruguierae</name>
    <dbReference type="NCBI Taxonomy" id="3029061"/>
    <lineage>
        <taxon>Bacteria</taxon>
        <taxon>Pseudomonadati</taxon>
        <taxon>Pseudomonadota</taxon>
        <taxon>Gammaproteobacteria</taxon>
        <taxon>Cellvibrionales</taxon>
        <taxon>Microbulbiferaceae</taxon>
        <taxon>Microbulbifer</taxon>
    </lineage>
</organism>